<gene>
    <name evidence="2" type="ORF">B7R21_19270</name>
</gene>
<dbReference type="EMBL" id="NBXA01000076">
    <property type="protein sequence ID" value="RFA06625.1"/>
    <property type="molecule type" value="Genomic_DNA"/>
</dbReference>
<evidence type="ECO:0000313" key="2">
    <source>
        <dbReference type="EMBL" id="RFA06625.1"/>
    </source>
</evidence>
<dbReference type="Proteomes" id="UP000256709">
    <property type="component" value="Unassembled WGS sequence"/>
</dbReference>
<dbReference type="AlphaFoldDB" id="A0A3E0VAI3"/>
<proteinExistence type="predicted"/>
<reference evidence="2 3" key="1">
    <citation type="submission" date="2017-04" db="EMBL/GenBank/DDBJ databases">
        <title>Comparative genome analysis of Subtercola boreus.</title>
        <authorList>
            <person name="Cho Y.-J."/>
            <person name="Cho A."/>
            <person name="Kim O.-S."/>
            <person name="Lee J.-I."/>
        </authorList>
    </citation>
    <scope>NUCLEOTIDE SEQUENCE [LARGE SCALE GENOMIC DNA]</scope>
    <source>
        <strain evidence="2 3">P27444</strain>
    </source>
</reference>
<protein>
    <submittedName>
        <fullName evidence="2">Uncharacterized protein</fullName>
    </submittedName>
</protein>
<feature type="transmembrane region" description="Helical" evidence="1">
    <location>
        <begin position="74"/>
        <end position="93"/>
    </location>
</feature>
<name>A0A3E0VAI3_9MICO</name>
<comment type="caution">
    <text evidence="2">The sequence shown here is derived from an EMBL/GenBank/DDBJ whole genome shotgun (WGS) entry which is preliminary data.</text>
</comment>
<feature type="transmembrane region" description="Helical" evidence="1">
    <location>
        <begin position="45"/>
        <end position="68"/>
    </location>
</feature>
<keyword evidence="1" id="KW-0472">Membrane</keyword>
<evidence type="ECO:0000313" key="3">
    <source>
        <dbReference type="Proteomes" id="UP000256709"/>
    </source>
</evidence>
<evidence type="ECO:0000256" key="1">
    <source>
        <dbReference type="SAM" id="Phobius"/>
    </source>
</evidence>
<organism evidence="2 3">
    <name type="scientific">Subtercola boreus</name>
    <dbReference type="NCBI Taxonomy" id="120213"/>
    <lineage>
        <taxon>Bacteria</taxon>
        <taxon>Bacillati</taxon>
        <taxon>Actinomycetota</taxon>
        <taxon>Actinomycetes</taxon>
        <taxon>Micrococcales</taxon>
        <taxon>Microbacteriaceae</taxon>
        <taxon>Subtercola</taxon>
    </lineage>
</organism>
<keyword evidence="1" id="KW-1133">Transmembrane helix</keyword>
<feature type="transmembrane region" description="Helical" evidence="1">
    <location>
        <begin position="6"/>
        <end position="25"/>
    </location>
</feature>
<keyword evidence="1" id="KW-0812">Transmembrane</keyword>
<sequence length="149" mass="15584">MVRVFVYSLAVTVVTVAGLSVVGVLQDRFLGPGATISDAIGRRAFAVIVLLPVVLFYMLAVAGVVGVIRRRTWWAGALAGLIPALLFYGLSALMNSESTPIGTVEELAAADTVSKVWTIVGIAWCTIAGTALIKLAQPSNAPTVTAREL</sequence>
<accession>A0A3E0VAI3</accession>